<proteinExistence type="predicted"/>
<dbReference type="AlphaFoldDB" id="A0A4E0QUQ4"/>
<evidence type="ECO:0000256" key="1">
    <source>
        <dbReference type="SAM" id="Phobius"/>
    </source>
</evidence>
<dbReference type="Proteomes" id="UP000230066">
    <property type="component" value="Unassembled WGS sequence"/>
</dbReference>
<keyword evidence="1" id="KW-0812">Transmembrane</keyword>
<comment type="caution">
    <text evidence="2">The sequence shown here is derived from an EMBL/GenBank/DDBJ whole genome shotgun (WGS) entry which is preliminary data.</text>
</comment>
<evidence type="ECO:0000313" key="3">
    <source>
        <dbReference type="Proteomes" id="UP000230066"/>
    </source>
</evidence>
<dbReference type="EMBL" id="JXXN02015388">
    <property type="protein sequence ID" value="THD18234.1"/>
    <property type="molecule type" value="Genomic_DNA"/>
</dbReference>
<organism evidence="2 3">
    <name type="scientific">Fasciola hepatica</name>
    <name type="common">Liver fluke</name>
    <dbReference type="NCBI Taxonomy" id="6192"/>
    <lineage>
        <taxon>Eukaryota</taxon>
        <taxon>Metazoa</taxon>
        <taxon>Spiralia</taxon>
        <taxon>Lophotrochozoa</taxon>
        <taxon>Platyhelminthes</taxon>
        <taxon>Trematoda</taxon>
        <taxon>Digenea</taxon>
        <taxon>Plagiorchiida</taxon>
        <taxon>Echinostomata</taxon>
        <taxon>Echinostomatoidea</taxon>
        <taxon>Fasciolidae</taxon>
        <taxon>Fasciola</taxon>
    </lineage>
</organism>
<keyword evidence="3" id="KW-1185">Reference proteome</keyword>
<gene>
    <name evidence="2" type="ORF">D915_010554</name>
</gene>
<accession>A0A4E0QUQ4</accession>
<protein>
    <submittedName>
        <fullName evidence="2">Uncharacterized protein</fullName>
    </submittedName>
</protein>
<name>A0A4E0QUQ4_FASHE</name>
<feature type="transmembrane region" description="Helical" evidence="1">
    <location>
        <begin position="20"/>
        <end position="45"/>
    </location>
</feature>
<keyword evidence="1" id="KW-1133">Transmembrane helix</keyword>
<sequence length="210" mass="23703">MVPKLPFYQFPLNIIRSRKYLLIQCACILQTVFFILALSISSLCWPPFISKLTSRAARQTFLLSWSPAQIRPSFEYRSTVLGRASSSDLSLDRVQCKAIQLMDNPSLTSSLQSLAHCRTVASLSPFLPVLFWLLFFGAFPNGSPSSTFTRHSGTWAASHSYLVSVPRCRTSMFQSSFVPRTVQMGTLYVVLSFHPHRIFLSSKAVFTGWF</sequence>
<keyword evidence="1" id="KW-0472">Membrane</keyword>
<evidence type="ECO:0000313" key="2">
    <source>
        <dbReference type="EMBL" id="THD18234.1"/>
    </source>
</evidence>
<reference evidence="2" key="1">
    <citation type="submission" date="2019-03" db="EMBL/GenBank/DDBJ databases">
        <title>Improved annotation for the trematode Fasciola hepatica.</title>
        <authorList>
            <person name="Choi Y.-J."/>
            <person name="Martin J."/>
            <person name="Mitreva M."/>
        </authorList>
    </citation>
    <scope>NUCLEOTIDE SEQUENCE [LARGE SCALE GENOMIC DNA]</scope>
</reference>